<protein>
    <submittedName>
        <fullName evidence="2">Uncharacterized protein</fullName>
    </submittedName>
</protein>
<feature type="compositionally biased region" description="Low complexity" evidence="1">
    <location>
        <begin position="122"/>
        <end position="137"/>
    </location>
</feature>
<organism evidence="2 3">
    <name type="scientific">Dendrothele bispora (strain CBS 962.96)</name>
    <dbReference type="NCBI Taxonomy" id="1314807"/>
    <lineage>
        <taxon>Eukaryota</taxon>
        <taxon>Fungi</taxon>
        <taxon>Dikarya</taxon>
        <taxon>Basidiomycota</taxon>
        <taxon>Agaricomycotina</taxon>
        <taxon>Agaricomycetes</taxon>
        <taxon>Agaricomycetidae</taxon>
        <taxon>Agaricales</taxon>
        <taxon>Agaricales incertae sedis</taxon>
        <taxon>Dendrothele</taxon>
    </lineage>
</organism>
<dbReference type="Proteomes" id="UP000297245">
    <property type="component" value="Unassembled WGS sequence"/>
</dbReference>
<evidence type="ECO:0000313" key="3">
    <source>
        <dbReference type="Proteomes" id="UP000297245"/>
    </source>
</evidence>
<feature type="compositionally biased region" description="Pro residues" evidence="1">
    <location>
        <begin position="138"/>
        <end position="156"/>
    </location>
</feature>
<name>A0A4S8LYJ3_DENBC</name>
<dbReference type="AlphaFoldDB" id="A0A4S8LYJ3"/>
<evidence type="ECO:0000313" key="2">
    <source>
        <dbReference type="EMBL" id="THU94551.1"/>
    </source>
</evidence>
<gene>
    <name evidence="2" type="ORF">K435DRAFT_860429</name>
</gene>
<accession>A0A4S8LYJ3</accession>
<proteinExistence type="predicted"/>
<evidence type="ECO:0000256" key="1">
    <source>
        <dbReference type="SAM" id="MobiDB-lite"/>
    </source>
</evidence>
<feature type="compositionally biased region" description="Low complexity" evidence="1">
    <location>
        <begin position="157"/>
        <end position="177"/>
    </location>
</feature>
<keyword evidence="3" id="KW-1185">Reference proteome</keyword>
<sequence>MSISISIPFCADHPTSTTPRHLHHQPGTGLSLSSESEASSRRRRLHSTFGGSSPHENRLKDRLELEKQYSKQIDELLRENKSQKVSITRLTAANTELFKRLESVENEKKDLISEINRALRNSPTNSSPSYSPLSSLPLCPPPPPPPPSLPFPPPSSLPASSPNPSSSPPATSSSTLSLSPTSTIFFRVSPQALLLEPKPSYTS</sequence>
<dbReference type="EMBL" id="ML179221">
    <property type="protein sequence ID" value="THU94551.1"/>
    <property type="molecule type" value="Genomic_DNA"/>
</dbReference>
<feature type="region of interest" description="Disordered" evidence="1">
    <location>
        <begin position="1"/>
        <end position="61"/>
    </location>
</feature>
<feature type="region of interest" description="Disordered" evidence="1">
    <location>
        <begin position="119"/>
        <end position="177"/>
    </location>
</feature>
<reference evidence="2 3" key="1">
    <citation type="journal article" date="2019" name="Nat. Ecol. Evol.">
        <title>Megaphylogeny resolves global patterns of mushroom evolution.</title>
        <authorList>
            <person name="Varga T."/>
            <person name="Krizsan K."/>
            <person name="Foldi C."/>
            <person name="Dima B."/>
            <person name="Sanchez-Garcia M."/>
            <person name="Sanchez-Ramirez S."/>
            <person name="Szollosi G.J."/>
            <person name="Szarkandi J.G."/>
            <person name="Papp V."/>
            <person name="Albert L."/>
            <person name="Andreopoulos W."/>
            <person name="Angelini C."/>
            <person name="Antonin V."/>
            <person name="Barry K.W."/>
            <person name="Bougher N.L."/>
            <person name="Buchanan P."/>
            <person name="Buyck B."/>
            <person name="Bense V."/>
            <person name="Catcheside P."/>
            <person name="Chovatia M."/>
            <person name="Cooper J."/>
            <person name="Damon W."/>
            <person name="Desjardin D."/>
            <person name="Finy P."/>
            <person name="Geml J."/>
            <person name="Haridas S."/>
            <person name="Hughes K."/>
            <person name="Justo A."/>
            <person name="Karasinski D."/>
            <person name="Kautmanova I."/>
            <person name="Kiss B."/>
            <person name="Kocsube S."/>
            <person name="Kotiranta H."/>
            <person name="LaButti K.M."/>
            <person name="Lechner B.E."/>
            <person name="Liimatainen K."/>
            <person name="Lipzen A."/>
            <person name="Lukacs Z."/>
            <person name="Mihaltcheva S."/>
            <person name="Morgado L.N."/>
            <person name="Niskanen T."/>
            <person name="Noordeloos M.E."/>
            <person name="Ohm R.A."/>
            <person name="Ortiz-Santana B."/>
            <person name="Ovrebo C."/>
            <person name="Racz N."/>
            <person name="Riley R."/>
            <person name="Savchenko A."/>
            <person name="Shiryaev A."/>
            <person name="Soop K."/>
            <person name="Spirin V."/>
            <person name="Szebenyi C."/>
            <person name="Tomsovsky M."/>
            <person name="Tulloss R.E."/>
            <person name="Uehling J."/>
            <person name="Grigoriev I.V."/>
            <person name="Vagvolgyi C."/>
            <person name="Papp T."/>
            <person name="Martin F.M."/>
            <person name="Miettinen O."/>
            <person name="Hibbett D.S."/>
            <person name="Nagy L.G."/>
        </authorList>
    </citation>
    <scope>NUCLEOTIDE SEQUENCE [LARGE SCALE GENOMIC DNA]</scope>
    <source>
        <strain evidence="2 3">CBS 962.96</strain>
    </source>
</reference>